<dbReference type="GeneID" id="82150095"/>
<comment type="caution">
    <text evidence="1">The sequence shown here is derived from an EMBL/GenBank/DDBJ whole genome shotgun (WGS) entry which is preliminary data.</text>
</comment>
<proteinExistence type="predicted"/>
<name>A0A4Z0V0G8_9BACT</name>
<evidence type="ECO:0000313" key="2">
    <source>
        <dbReference type="Proteomes" id="UP000297635"/>
    </source>
</evidence>
<reference evidence="1 2" key="1">
    <citation type="submission" date="2019-02" db="EMBL/GenBank/DDBJ databases">
        <title>Isolation and identification of novel species under the genus Muribaculum.</title>
        <authorList>
            <person name="Miyake S."/>
            <person name="Ding Y."/>
            <person name="Low A."/>
            <person name="Soh M."/>
            <person name="Seedorf H."/>
        </authorList>
    </citation>
    <scope>NUCLEOTIDE SEQUENCE [LARGE SCALE GENOMIC DNA]</scope>
    <source>
        <strain evidence="1 2">TLL-A3</strain>
    </source>
</reference>
<organism evidence="1 2">
    <name type="scientific">Duncaniella freteri</name>
    <dbReference type="NCBI Taxonomy" id="2530391"/>
    <lineage>
        <taxon>Bacteria</taxon>
        <taxon>Pseudomonadati</taxon>
        <taxon>Bacteroidota</taxon>
        <taxon>Bacteroidia</taxon>
        <taxon>Bacteroidales</taxon>
        <taxon>Muribaculaceae</taxon>
        <taxon>Duncaniella</taxon>
    </lineage>
</organism>
<dbReference type="AlphaFoldDB" id="A0A4Z0V0G8"/>
<keyword evidence="2" id="KW-1185">Reference proteome</keyword>
<protein>
    <submittedName>
        <fullName evidence="1">Uncharacterized protein</fullName>
    </submittedName>
</protein>
<dbReference type="Proteomes" id="UP000297635">
    <property type="component" value="Unassembled WGS sequence"/>
</dbReference>
<sequence>MSARQVGELFCGLIEACDDINAAVSLFLSVNLPEILADIDKRLAGADTAAADTRAELQKSEAARARIDSLISQLSGQSLAAPLRVDIISAPRTVTLANPVRQQIRARLFPSFGLALSSAWATTKPSTFRPTASSPPARLGRSYVNAVATSDTSVYKTLCIDVVPPRCRLTASGALRLDGKGNLRLT</sequence>
<evidence type="ECO:0000313" key="1">
    <source>
        <dbReference type="EMBL" id="TGG36184.1"/>
    </source>
</evidence>
<dbReference type="EMBL" id="SJSA01000002">
    <property type="protein sequence ID" value="TGG36184.1"/>
    <property type="molecule type" value="Genomic_DNA"/>
</dbReference>
<accession>A0A4Z0V0G8</accession>
<gene>
    <name evidence="1" type="ORF">EZ315_09875</name>
</gene>
<dbReference type="RefSeq" id="WP_135471953.1">
    <property type="nucleotide sequence ID" value="NZ_SJSA01000002.1"/>
</dbReference>